<organism evidence="1 2">
    <name type="scientific">Polyplosphaeria fusca</name>
    <dbReference type="NCBI Taxonomy" id="682080"/>
    <lineage>
        <taxon>Eukaryota</taxon>
        <taxon>Fungi</taxon>
        <taxon>Dikarya</taxon>
        <taxon>Ascomycota</taxon>
        <taxon>Pezizomycotina</taxon>
        <taxon>Dothideomycetes</taxon>
        <taxon>Pleosporomycetidae</taxon>
        <taxon>Pleosporales</taxon>
        <taxon>Tetraplosphaeriaceae</taxon>
        <taxon>Polyplosphaeria</taxon>
    </lineage>
</organism>
<comment type="caution">
    <text evidence="1">The sequence shown here is derived from an EMBL/GenBank/DDBJ whole genome shotgun (WGS) entry which is preliminary data.</text>
</comment>
<accession>A0A9P4V557</accession>
<gene>
    <name evidence="1" type="ORF">EJ04DRAFT_572556</name>
</gene>
<dbReference type="OrthoDB" id="2951834at2759"/>
<reference evidence="1" key="1">
    <citation type="journal article" date="2020" name="Stud. Mycol.">
        <title>101 Dothideomycetes genomes: a test case for predicting lifestyles and emergence of pathogens.</title>
        <authorList>
            <person name="Haridas S."/>
            <person name="Albert R."/>
            <person name="Binder M."/>
            <person name="Bloem J."/>
            <person name="Labutti K."/>
            <person name="Salamov A."/>
            <person name="Andreopoulos B."/>
            <person name="Baker S."/>
            <person name="Barry K."/>
            <person name="Bills G."/>
            <person name="Bluhm B."/>
            <person name="Cannon C."/>
            <person name="Castanera R."/>
            <person name="Culley D."/>
            <person name="Daum C."/>
            <person name="Ezra D."/>
            <person name="Gonzalez J."/>
            <person name="Henrissat B."/>
            <person name="Kuo A."/>
            <person name="Liang C."/>
            <person name="Lipzen A."/>
            <person name="Lutzoni F."/>
            <person name="Magnuson J."/>
            <person name="Mondo S."/>
            <person name="Nolan M."/>
            <person name="Ohm R."/>
            <person name="Pangilinan J."/>
            <person name="Park H.-J."/>
            <person name="Ramirez L."/>
            <person name="Alfaro M."/>
            <person name="Sun H."/>
            <person name="Tritt A."/>
            <person name="Yoshinaga Y."/>
            <person name="Zwiers L.-H."/>
            <person name="Turgeon B."/>
            <person name="Goodwin S."/>
            <person name="Spatafora J."/>
            <person name="Crous P."/>
            <person name="Grigoriev I."/>
        </authorList>
    </citation>
    <scope>NUCLEOTIDE SEQUENCE</scope>
    <source>
        <strain evidence="1">CBS 125425</strain>
    </source>
</reference>
<dbReference type="Proteomes" id="UP000799444">
    <property type="component" value="Unassembled WGS sequence"/>
</dbReference>
<dbReference type="EMBL" id="ML996101">
    <property type="protein sequence ID" value="KAF2740277.1"/>
    <property type="molecule type" value="Genomic_DNA"/>
</dbReference>
<proteinExistence type="predicted"/>
<dbReference type="AlphaFoldDB" id="A0A9P4V557"/>
<sequence length="113" mass="13073">MPPGAFLDLPILVREQIYLELLVPPIIEEDQAIKQETPCTNILYANRQIYAESSHIFYSKNLFTVVCCNYPNLIKGRHRKEVPVAYNIISPVKIAQCKRFAMTLEFLCMKRQA</sequence>
<name>A0A9P4V557_9PLEO</name>
<keyword evidence="2" id="KW-1185">Reference proteome</keyword>
<protein>
    <submittedName>
        <fullName evidence="1">Uncharacterized protein</fullName>
    </submittedName>
</protein>
<evidence type="ECO:0000313" key="1">
    <source>
        <dbReference type="EMBL" id="KAF2740277.1"/>
    </source>
</evidence>
<evidence type="ECO:0000313" key="2">
    <source>
        <dbReference type="Proteomes" id="UP000799444"/>
    </source>
</evidence>